<proteinExistence type="predicted"/>
<evidence type="ECO:0000259" key="6">
    <source>
        <dbReference type="SMART" id="SM00494"/>
    </source>
</evidence>
<evidence type="ECO:0000256" key="3">
    <source>
        <dbReference type="ARBA" id="ARBA00022737"/>
    </source>
</evidence>
<dbReference type="InterPro" id="IPR002557">
    <property type="entry name" value="Chitin-bd_dom"/>
</dbReference>
<dbReference type="SMART" id="SM00494">
    <property type="entry name" value="ChtBD2"/>
    <property type="match status" value="3"/>
</dbReference>
<gene>
    <name evidence="7" type="ORF">MAR_010638</name>
</gene>
<evidence type="ECO:0000256" key="4">
    <source>
        <dbReference type="ARBA" id="ARBA00023157"/>
    </source>
</evidence>
<dbReference type="PANTHER" id="PTHR23301">
    <property type="entry name" value="CHITIN BINDING PERITROPHIN-A"/>
    <property type="match status" value="1"/>
</dbReference>
<accession>A0ABY7FVK4</accession>
<dbReference type="SUPFAM" id="SSF57625">
    <property type="entry name" value="Invertebrate chitin-binding proteins"/>
    <property type="match status" value="3"/>
</dbReference>
<dbReference type="Proteomes" id="UP001164746">
    <property type="component" value="Chromosome 14"/>
</dbReference>
<name>A0ABY7FVK4_MYAAR</name>
<feature type="domain" description="Chitin-binding type-2" evidence="6">
    <location>
        <begin position="209"/>
        <end position="265"/>
    </location>
</feature>
<keyword evidence="2" id="KW-0732">Signal</keyword>
<evidence type="ECO:0000313" key="8">
    <source>
        <dbReference type="Proteomes" id="UP001164746"/>
    </source>
</evidence>
<reference evidence="7" key="1">
    <citation type="submission" date="2022-11" db="EMBL/GenBank/DDBJ databases">
        <title>Centuries of genome instability and evolution in soft-shell clam transmissible cancer (bioRxiv).</title>
        <authorList>
            <person name="Hart S.F.M."/>
            <person name="Yonemitsu M.A."/>
            <person name="Giersch R.M."/>
            <person name="Beal B.F."/>
            <person name="Arriagada G."/>
            <person name="Davis B.W."/>
            <person name="Ostrander E.A."/>
            <person name="Goff S.P."/>
            <person name="Metzger M.J."/>
        </authorList>
    </citation>
    <scope>NUCLEOTIDE SEQUENCE</scope>
    <source>
        <strain evidence="7">MELC-2E11</strain>
        <tissue evidence="7">Siphon/mantle</tissue>
    </source>
</reference>
<feature type="domain" description="Chitin-binding type-2" evidence="6">
    <location>
        <begin position="66"/>
        <end position="121"/>
    </location>
</feature>
<keyword evidence="4" id="KW-1015">Disulfide bond</keyword>
<protein>
    <recommendedName>
        <fullName evidence="6">Chitin-binding type-2 domain-containing protein</fullName>
    </recommendedName>
</protein>
<keyword evidence="1" id="KW-0147">Chitin-binding</keyword>
<evidence type="ECO:0000256" key="5">
    <source>
        <dbReference type="ARBA" id="ARBA00023180"/>
    </source>
</evidence>
<sequence length="276" mass="30713">MFYVRKEFQTTCVYPYLKLQYFLNGMYKRMSSLLFLTCVGLLCGLVAAENVTEIYDDKGQRQVVTNPCVNNVLNALNYPHPSDAAKFIQCGLYGRMFIVQCPAGEVYDQATSSCINLKAVVSEPIDISSLGIYFQCTAQNLQMGRLCFNVYTSEKQFIQCTAAGNGRVITCPDQLIWDQNRQSCVFALQDGVVISGNLVSLTGLLIGANPCTPQAISAQALFFSHPDPTKFIQCDLQGNAFVQRCPSSLVWNQYFKTCVSQLATFTLTGETNYLWS</sequence>
<organism evidence="7 8">
    <name type="scientific">Mya arenaria</name>
    <name type="common">Soft-shell clam</name>
    <dbReference type="NCBI Taxonomy" id="6604"/>
    <lineage>
        <taxon>Eukaryota</taxon>
        <taxon>Metazoa</taxon>
        <taxon>Spiralia</taxon>
        <taxon>Lophotrochozoa</taxon>
        <taxon>Mollusca</taxon>
        <taxon>Bivalvia</taxon>
        <taxon>Autobranchia</taxon>
        <taxon>Heteroconchia</taxon>
        <taxon>Euheterodonta</taxon>
        <taxon>Imparidentia</taxon>
        <taxon>Neoheterodontei</taxon>
        <taxon>Myida</taxon>
        <taxon>Myoidea</taxon>
        <taxon>Myidae</taxon>
        <taxon>Mya</taxon>
    </lineage>
</organism>
<dbReference type="InterPro" id="IPR036508">
    <property type="entry name" value="Chitin-bd_dom_sf"/>
</dbReference>
<keyword evidence="3" id="KW-0677">Repeat</keyword>
<evidence type="ECO:0000313" key="7">
    <source>
        <dbReference type="EMBL" id="WAR24934.1"/>
    </source>
</evidence>
<evidence type="ECO:0000256" key="2">
    <source>
        <dbReference type="ARBA" id="ARBA00022729"/>
    </source>
</evidence>
<dbReference type="EMBL" id="CP111025">
    <property type="protein sequence ID" value="WAR24934.1"/>
    <property type="molecule type" value="Genomic_DNA"/>
</dbReference>
<dbReference type="PANTHER" id="PTHR23301:SF0">
    <property type="entry name" value="CHITIN-BINDING TYPE-2 DOMAIN-CONTAINING PROTEIN-RELATED"/>
    <property type="match status" value="1"/>
</dbReference>
<dbReference type="Gene3D" id="2.170.140.10">
    <property type="entry name" value="Chitin binding domain"/>
    <property type="match status" value="2"/>
</dbReference>
<keyword evidence="8" id="KW-1185">Reference proteome</keyword>
<keyword evidence="5" id="KW-0325">Glycoprotein</keyword>
<dbReference type="InterPro" id="IPR051940">
    <property type="entry name" value="Chitin_bind-dev_reg"/>
</dbReference>
<dbReference type="Pfam" id="PF01607">
    <property type="entry name" value="CBM_14"/>
    <property type="match status" value="2"/>
</dbReference>
<evidence type="ECO:0000256" key="1">
    <source>
        <dbReference type="ARBA" id="ARBA00022669"/>
    </source>
</evidence>
<feature type="domain" description="Chitin-binding type-2" evidence="6">
    <location>
        <begin position="134"/>
        <end position="191"/>
    </location>
</feature>